<dbReference type="GO" id="GO:0052621">
    <property type="term" value="F:diguanylate cyclase activity"/>
    <property type="evidence" value="ECO:0007669"/>
    <property type="project" value="TreeGrafter"/>
</dbReference>
<feature type="domain" description="GGDEF" evidence="1">
    <location>
        <begin position="285"/>
        <end position="418"/>
    </location>
</feature>
<sequence length="610" mass="70392">MEDNKILTRGAYVGCATFDSDFRIRVGDEGLYRIIDEEKCYPYSLLLLMREEEQEDFCLVVQNLKENEVQNGTLHIRLEDGQFYITYYVIENQRILYMDEVLYQIRFYNIMAFQQVVAKQECEIMDYRTILSLTPNLYFSYDVNTTNFTCYWMSGNQEIIATQKPLLLWKKEVLENGYVKETEKTILTSMCVDLMAGTSNFYYQLINSILTKGKEVVRWVIRASAVHERMKLAKIVGVIEVEKLTKDVKEDFFYDLLNRDALTGLLNKRAITQLAEQKIQYAGKDKFRFLILDVDNFKTINDTYGHMVGDEAIVRVANIVKEMVGDHGVVGRIGGDELFAILDNVDDEKSLRNVLKAIRENIAYAYVGSENNIHVTCSMGCAEYPTDGVVYKELFQKADYSLYLAKEKGKNRYIIYNPLKHGDISCKLPNAIPQMDIAYAGCNNTYHFSNMMQSLYEKRKDGIEEVLCQLGELYQFDKINVYCGRELPLIMHWGSQSEDKNATYLLEQGYQKNFTANGIIVLDNMNISKSLKAYQVFMKQNIAFVMQVMIKKENNILGLISLERMIKKSKMSAVDINNLELLCHLIGNIILDTTSDKSLMPRSGNEVMRK</sequence>
<dbReference type="PANTHER" id="PTHR45138">
    <property type="entry name" value="REGULATORY COMPONENTS OF SENSORY TRANSDUCTION SYSTEM"/>
    <property type="match status" value="1"/>
</dbReference>
<dbReference type="NCBIfam" id="TIGR00254">
    <property type="entry name" value="GGDEF"/>
    <property type="match status" value="1"/>
</dbReference>
<name>A0A3D2X8J6_9FIRM</name>
<dbReference type="InterPro" id="IPR043128">
    <property type="entry name" value="Rev_trsase/Diguanyl_cyclase"/>
</dbReference>
<dbReference type="SUPFAM" id="SSF55073">
    <property type="entry name" value="Nucleotide cyclase"/>
    <property type="match status" value="1"/>
</dbReference>
<dbReference type="Pfam" id="PF00990">
    <property type="entry name" value="GGDEF"/>
    <property type="match status" value="1"/>
</dbReference>
<dbReference type="PROSITE" id="PS50887">
    <property type="entry name" value="GGDEF"/>
    <property type="match status" value="1"/>
</dbReference>
<dbReference type="SMART" id="SM00267">
    <property type="entry name" value="GGDEF"/>
    <property type="match status" value="1"/>
</dbReference>
<accession>A0A3D2X8J6</accession>
<organism evidence="2 3">
    <name type="scientific">Lachnoclostridium phytofermentans</name>
    <dbReference type="NCBI Taxonomy" id="66219"/>
    <lineage>
        <taxon>Bacteria</taxon>
        <taxon>Bacillati</taxon>
        <taxon>Bacillota</taxon>
        <taxon>Clostridia</taxon>
        <taxon>Lachnospirales</taxon>
        <taxon>Lachnospiraceae</taxon>
    </lineage>
</organism>
<dbReference type="Gene3D" id="3.30.70.270">
    <property type="match status" value="1"/>
</dbReference>
<dbReference type="PANTHER" id="PTHR45138:SF9">
    <property type="entry name" value="DIGUANYLATE CYCLASE DGCM-RELATED"/>
    <property type="match status" value="1"/>
</dbReference>
<protein>
    <recommendedName>
        <fullName evidence="1">GGDEF domain-containing protein</fullName>
    </recommendedName>
</protein>
<dbReference type="CDD" id="cd01949">
    <property type="entry name" value="GGDEF"/>
    <property type="match status" value="1"/>
</dbReference>
<dbReference type="EMBL" id="DPVV01000428">
    <property type="protein sequence ID" value="HCL03234.1"/>
    <property type="molecule type" value="Genomic_DNA"/>
</dbReference>
<reference evidence="2 3" key="1">
    <citation type="journal article" date="2018" name="Nat. Biotechnol.">
        <title>A standardized bacterial taxonomy based on genome phylogeny substantially revises the tree of life.</title>
        <authorList>
            <person name="Parks D.H."/>
            <person name="Chuvochina M."/>
            <person name="Waite D.W."/>
            <person name="Rinke C."/>
            <person name="Skarshewski A."/>
            <person name="Chaumeil P.A."/>
            <person name="Hugenholtz P."/>
        </authorList>
    </citation>
    <scope>NUCLEOTIDE SEQUENCE [LARGE SCALE GENOMIC DNA]</scope>
    <source>
        <strain evidence="2">UBA11728</strain>
    </source>
</reference>
<dbReference type="Proteomes" id="UP000262969">
    <property type="component" value="Unassembled WGS sequence"/>
</dbReference>
<dbReference type="InterPro" id="IPR029787">
    <property type="entry name" value="Nucleotide_cyclase"/>
</dbReference>
<evidence type="ECO:0000259" key="1">
    <source>
        <dbReference type="PROSITE" id="PS50887"/>
    </source>
</evidence>
<evidence type="ECO:0000313" key="3">
    <source>
        <dbReference type="Proteomes" id="UP000262969"/>
    </source>
</evidence>
<dbReference type="AlphaFoldDB" id="A0A3D2X8J6"/>
<gene>
    <name evidence="2" type="ORF">DHW61_12645</name>
</gene>
<evidence type="ECO:0000313" key="2">
    <source>
        <dbReference type="EMBL" id="HCL03234.1"/>
    </source>
</evidence>
<proteinExistence type="predicted"/>
<comment type="caution">
    <text evidence="2">The sequence shown here is derived from an EMBL/GenBank/DDBJ whole genome shotgun (WGS) entry which is preliminary data.</text>
</comment>
<dbReference type="InterPro" id="IPR050469">
    <property type="entry name" value="Diguanylate_Cyclase"/>
</dbReference>
<dbReference type="InterPro" id="IPR000160">
    <property type="entry name" value="GGDEF_dom"/>
</dbReference>